<dbReference type="FunFam" id="1.10.150.20:FF:000002">
    <property type="entry name" value="DNA polymerase I"/>
    <property type="match status" value="1"/>
</dbReference>
<dbReference type="InterPro" id="IPR019760">
    <property type="entry name" value="DNA-dir_DNA_pol_A_CS"/>
</dbReference>
<dbReference type="NCBIfam" id="NF004397">
    <property type="entry name" value="PRK05755.1"/>
    <property type="match status" value="1"/>
</dbReference>
<dbReference type="InterPro" id="IPR012337">
    <property type="entry name" value="RNaseH-like_sf"/>
</dbReference>
<keyword evidence="12 17" id="KW-0239">DNA-directed DNA polymerase</keyword>
<dbReference type="SMART" id="SM00482">
    <property type="entry name" value="POLAc"/>
    <property type="match status" value="1"/>
</dbReference>
<feature type="domain" description="3'-5' exonuclease" evidence="18">
    <location>
        <begin position="312"/>
        <end position="497"/>
    </location>
</feature>
<dbReference type="CDD" id="cd08637">
    <property type="entry name" value="DNA_pol_A_pol_I_C"/>
    <property type="match status" value="1"/>
</dbReference>
<dbReference type="FunFam" id="3.40.50.1010:FF:000001">
    <property type="entry name" value="DNA polymerase I"/>
    <property type="match status" value="1"/>
</dbReference>
<dbReference type="KEGG" id="llp:GH975_00855"/>
<sequence>MTQRPDIVLVDGSSYLYRAFHAMPPLTNSQGQPVGATRGILNMLKKLFDVTGPVEAAVIFDAPGKTFRDQIYPDYKANRPSMPDDLRAQIKPIHALVEALGLPLIVVPDVEADDVIGTLAAQYAAQGKSVLVSTGDKDMAQLVDQHVTLVNTMGDPWTYMDPAGVVEKFGVPPERIIDFLALVGDKVDNVPGVEKCGPKTAVKWLQAYGSLDGVMANADQVGGKVGEYLRVALDFLPTGRDLVTIKLDCEWPAVPLVVRAPDTEALRALYQELEFTSLMQTLEPSTAGASAAPSDGVLTPAQAPNAPAQTHYQLIENLDDLDTALAACRQAGTFALDTETTSVHAHQADLVGVALSWAPGQGVYIPVAHQVLEPQLAVDEIRGQLQALLKDPGMVWVAQNLKYDLRVLRRAGFTVACQTQDTLLMSYALNPTGGRHDMDSMATRYLGVATTSYETVCGKGAKQVGFETIDLATATAYAAEDADITLRLYRHLSVELARAGELKALYESLELPLVPVIADLEDLGALIDPDALALQSAELGLRLEQLEDAAHDLAGEPFNLSSPKQLQAILFEKLGLPVLKKTPKGAPSTNEEVLAELAEQYELPKLLMEHRSLSKLKGTYTDKLPLAADANGRIHTSLHQAVTSTGRLSSSDPNLQNIPIRTEEGRRIRAAFIAPAGHVLMAADYSQVELRVMAHFSQDPGMIAAFQADQDIHSATAAEVFGVDTVTADHRRAAKAINFGLIYGMSAFGLARNLHISRGEAQDYIDRYFARYPGVLRFMETTKENAQADGYVATQRGRRLYLPDINGRDQMRKRAAERLAINAPVQGTAADLIKQAMLDVDALIRRDFPDVRMLLQVHDELLFEVPLGRADAFAAALKPAMEGVKGLDVPLKVDIGRGASWYEAH</sequence>
<dbReference type="InterPro" id="IPR036279">
    <property type="entry name" value="5-3_exonuclease_C_sf"/>
</dbReference>
<dbReference type="GO" id="GO:0008409">
    <property type="term" value="F:5'-3' exonuclease activity"/>
    <property type="evidence" value="ECO:0007669"/>
    <property type="project" value="UniProtKB-UniRule"/>
</dbReference>
<comment type="catalytic activity">
    <reaction evidence="15 17">
        <text>DNA(n) + a 2'-deoxyribonucleoside 5'-triphosphate = DNA(n+1) + diphosphate</text>
        <dbReference type="Rhea" id="RHEA:22508"/>
        <dbReference type="Rhea" id="RHEA-COMP:17339"/>
        <dbReference type="Rhea" id="RHEA-COMP:17340"/>
        <dbReference type="ChEBI" id="CHEBI:33019"/>
        <dbReference type="ChEBI" id="CHEBI:61560"/>
        <dbReference type="ChEBI" id="CHEBI:173112"/>
        <dbReference type="EC" id="2.7.7.7"/>
    </reaction>
</comment>
<keyword evidence="22" id="KW-1185">Reference proteome</keyword>
<dbReference type="GO" id="GO:0006261">
    <property type="term" value="P:DNA-templated DNA replication"/>
    <property type="evidence" value="ECO:0007669"/>
    <property type="project" value="UniProtKB-UniRule"/>
</dbReference>
<dbReference type="OrthoDB" id="9806424at2"/>
<proteinExistence type="inferred from homology"/>
<dbReference type="InterPro" id="IPR018320">
    <property type="entry name" value="DNA_polymerase_1"/>
</dbReference>
<dbReference type="InterPro" id="IPR001098">
    <property type="entry name" value="DNA-dir_DNA_pol_A_palm_dom"/>
</dbReference>
<dbReference type="RefSeq" id="WP_153712687.1">
    <property type="nucleotide sequence ID" value="NZ_CP045871.1"/>
</dbReference>
<dbReference type="CDD" id="cd09859">
    <property type="entry name" value="PIN_53EXO"/>
    <property type="match status" value="1"/>
</dbReference>
<dbReference type="SUPFAM" id="SSF88723">
    <property type="entry name" value="PIN domain-like"/>
    <property type="match status" value="1"/>
</dbReference>
<keyword evidence="7 17" id="KW-0235">DNA replication</keyword>
<dbReference type="PANTHER" id="PTHR10133">
    <property type="entry name" value="DNA POLYMERASE I"/>
    <property type="match status" value="1"/>
</dbReference>
<dbReference type="GO" id="GO:0008408">
    <property type="term" value="F:3'-5' exonuclease activity"/>
    <property type="evidence" value="ECO:0007669"/>
    <property type="project" value="UniProtKB-UniRule"/>
</dbReference>
<dbReference type="InterPro" id="IPR002421">
    <property type="entry name" value="5-3_exonuclease"/>
</dbReference>
<dbReference type="PANTHER" id="PTHR10133:SF27">
    <property type="entry name" value="DNA POLYMERASE NU"/>
    <property type="match status" value="1"/>
</dbReference>
<evidence type="ECO:0000256" key="1">
    <source>
        <dbReference type="ARBA" id="ARBA00007705"/>
    </source>
</evidence>
<dbReference type="AlphaFoldDB" id="A0A5Q2Q844"/>
<dbReference type="Proteomes" id="UP000388235">
    <property type="component" value="Chromosome"/>
</dbReference>
<evidence type="ECO:0000256" key="6">
    <source>
        <dbReference type="ARBA" id="ARBA00022695"/>
    </source>
</evidence>
<dbReference type="GO" id="GO:0006302">
    <property type="term" value="P:double-strand break repair"/>
    <property type="evidence" value="ECO:0007669"/>
    <property type="project" value="TreeGrafter"/>
</dbReference>
<dbReference type="NCBIfam" id="TIGR00593">
    <property type="entry name" value="pola"/>
    <property type="match status" value="1"/>
</dbReference>
<evidence type="ECO:0000256" key="17">
    <source>
        <dbReference type="RuleBase" id="RU004460"/>
    </source>
</evidence>
<evidence type="ECO:0000256" key="9">
    <source>
        <dbReference type="ARBA" id="ARBA00022763"/>
    </source>
</evidence>
<keyword evidence="13 17" id="KW-0238">DNA-binding</keyword>
<keyword evidence="8" id="KW-0540">Nuclease</keyword>
<feature type="domain" description="DNA-directed DNA polymerase family A palm" evidence="20">
    <location>
        <begin position="665"/>
        <end position="869"/>
    </location>
</feature>
<dbReference type="InterPro" id="IPR002562">
    <property type="entry name" value="3'-5'_exonuclease_dom"/>
</dbReference>
<dbReference type="SUPFAM" id="SSF47807">
    <property type="entry name" value="5' to 3' exonuclease, C-terminal subdomain"/>
    <property type="match status" value="1"/>
</dbReference>
<dbReference type="GO" id="GO:0003887">
    <property type="term" value="F:DNA-directed DNA polymerase activity"/>
    <property type="evidence" value="ECO:0007669"/>
    <property type="project" value="UniProtKB-UniRule"/>
</dbReference>
<reference evidence="21 22" key="1">
    <citation type="submission" date="2019-11" db="EMBL/GenBank/DDBJ databases">
        <authorList>
            <person name="Khan S.A."/>
            <person name="Jeon C.O."/>
            <person name="Chun B.H."/>
        </authorList>
    </citation>
    <scope>NUCLEOTIDE SEQUENCE [LARGE SCALE GENOMIC DNA]</scope>
    <source>
        <strain evidence="21 22">IMCC 1097</strain>
    </source>
</reference>
<dbReference type="Pfam" id="PF01612">
    <property type="entry name" value="DNA_pol_A_exo1"/>
    <property type="match status" value="1"/>
</dbReference>
<dbReference type="Gene3D" id="3.40.50.1010">
    <property type="entry name" value="5'-nuclease"/>
    <property type="match status" value="1"/>
</dbReference>
<evidence type="ECO:0000259" key="20">
    <source>
        <dbReference type="SMART" id="SM00482"/>
    </source>
</evidence>
<dbReference type="CDD" id="cd09898">
    <property type="entry name" value="H3TH_53EXO"/>
    <property type="match status" value="1"/>
</dbReference>
<organism evidence="21 22">
    <name type="scientific">Litorivicinus lipolyticus</name>
    <dbReference type="NCBI Taxonomy" id="418701"/>
    <lineage>
        <taxon>Bacteria</taxon>
        <taxon>Pseudomonadati</taxon>
        <taxon>Pseudomonadota</taxon>
        <taxon>Gammaproteobacteria</taxon>
        <taxon>Oceanospirillales</taxon>
        <taxon>Litorivicinaceae</taxon>
        <taxon>Litorivicinus</taxon>
    </lineage>
</organism>
<dbReference type="Pfam" id="PF02739">
    <property type="entry name" value="5_3_exonuc_N"/>
    <property type="match status" value="1"/>
</dbReference>
<keyword evidence="11 17" id="KW-0269">Exonuclease</keyword>
<dbReference type="SMART" id="SM00279">
    <property type="entry name" value="HhH2"/>
    <property type="match status" value="1"/>
</dbReference>
<dbReference type="InterPro" id="IPR043502">
    <property type="entry name" value="DNA/RNA_pol_sf"/>
</dbReference>
<evidence type="ECO:0000256" key="14">
    <source>
        <dbReference type="ARBA" id="ARBA00023204"/>
    </source>
</evidence>
<evidence type="ECO:0000256" key="13">
    <source>
        <dbReference type="ARBA" id="ARBA00023125"/>
    </source>
</evidence>
<evidence type="ECO:0000256" key="11">
    <source>
        <dbReference type="ARBA" id="ARBA00022839"/>
    </source>
</evidence>
<evidence type="ECO:0000259" key="19">
    <source>
        <dbReference type="SMART" id="SM00475"/>
    </source>
</evidence>
<accession>A0A5Q2Q844</accession>
<gene>
    <name evidence="17 21" type="primary">polA</name>
    <name evidence="21" type="ORF">GH975_00855</name>
</gene>
<evidence type="ECO:0000256" key="10">
    <source>
        <dbReference type="ARBA" id="ARBA00022801"/>
    </source>
</evidence>
<evidence type="ECO:0000256" key="7">
    <source>
        <dbReference type="ARBA" id="ARBA00022705"/>
    </source>
</evidence>
<evidence type="ECO:0000259" key="18">
    <source>
        <dbReference type="SMART" id="SM00474"/>
    </source>
</evidence>
<dbReference type="InterPro" id="IPR002298">
    <property type="entry name" value="DNA_polymerase_A"/>
</dbReference>
<evidence type="ECO:0000256" key="4">
    <source>
        <dbReference type="ARBA" id="ARBA00020311"/>
    </source>
</evidence>
<dbReference type="PRINTS" id="PR00868">
    <property type="entry name" value="DNAPOLI"/>
</dbReference>
<keyword evidence="6 17" id="KW-0548">Nucleotidyltransferase</keyword>
<dbReference type="FunFam" id="1.10.150.20:FF:000003">
    <property type="entry name" value="DNA polymerase I"/>
    <property type="match status" value="1"/>
</dbReference>
<dbReference type="InterPro" id="IPR008918">
    <property type="entry name" value="HhH2"/>
</dbReference>
<dbReference type="InterPro" id="IPR029060">
    <property type="entry name" value="PIN-like_dom_sf"/>
</dbReference>
<dbReference type="PROSITE" id="PS00447">
    <property type="entry name" value="DNA_POLYMERASE_A"/>
    <property type="match status" value="1"/>
</dbReference>
<evidence type="ECO:0000256" key="2">
    <source>
        <dbReference type="ARBA" id="ARBA00011541"/>
    </source>
</evidence>
<comment type="function">
    <text evidence="17">In addition to polymerase activity, this DNA polymerase exhibits 3'-5' and 5'-3' exonuclease activity.</text>
</comment>
<evidence type="ECO:0000256" key="5">
    <source>
        <dbReference type="ARBA" id="ARBA00022679"/>
    </source>
</evidence>
<feature type="domain" description="5'-3' exonuclease" evidence="19">
    <location>
        <begin position="3"/>
        <end position="255"/>
    </location>
</feature>
<keyword evidence="9 17" id="KW-0227">DNA damage</keyword>
<dbReference type="InterPro" id="IPR020046">
    <property type="entry name" value="5-3_exonucl_a-hlix_arch_N"/>
</dbReference>
<evidence type="ECO:0000313" key="21">
    <source>
        <dbReference type="EMBL" id="QGG79183.1"/>
    </source>
</evidence>
<dbReference type="EMBL" id="CP045871">
    <property type="protein sequence ID" value="QGG79183.1"/>
    <property type="molecule type" value="Genomic_DNA"/>
</dbReference>
<name>A0A5Q2Q844_9GAMM</name>
<dbReference type="InterPro" id="IPR020045">
    <property type="entry name" value="DNA_polI_H3TH"/>
</dbReference>
<dbReference type="EC" id="2.7.7.7" evidence="3 16"/>
<dbReference type="Gene3D" id="3.30.70.370">
    <property type="match status" value="1"/>
</dbReference>
<dbReference type="SUPFAM" id="SSF56672">
    <property type="entry name" value="DNA/RNA polymerases"/>
    <property type="match status" value="1"/>
</dbReference>
<evidence type="ECO:0000256" key="12">
    <source>
        <dbReference type="ARBA" id="ARBA00022932"/>
    </source>
</evidence>
<dbReference type="Gene3D" id="3.30.420.10">
    <property type="entry name" value="Ribonuclease H-like superfamily/Ribonuclease H"/>
    <property type="match status" value="1"/>
</dbReference>
<dbReference type="SUPFAM" id="SSF53098">
    <property type="entry name" value="Ribonuclease H-like"/>
    <property type="match status" value="1"/>
</dbReference>
<dbReference type="Gene3D" id="1.10.150.20">
    <property type="entry name" value="5' to 3' exonuclease, C-terminal subdomain"/>
    <property type="match status" value="2"/>
</dbReference>
<evidence type="ECO:0000256" key="3">
    <source>
        <dbReference type="ARBA" id="ARBA00012417"/>
    </source>
</evidence>
<keyword evidence="14 17" id="KW-0234">DNA repair</keyword>
<dbReference type="InterPro" id="IPR036397">
    <property type="entry name" value="RNaseH_sf"/>
</dbReference>
<dbReference type="FunFam" id="1.20.1060.10:FF:000001">
    <property type="entry name" value="DNA polymerase I"/>
    <property type="match status" value="1"/>
</dbReference>
<dbReference type="Gene3D" id="1.20.1060.10">
    <property type="entry name" value="Taq DNA Polymerase, Chain T, domain 4"/>
    <property type="match status" value="1"/>
</dbReference>
<dbReference type="CDD" id="cd06139">
    <property type="entry name" value="DNA_polA_I_Ecoli_like_exo"/>
    <property type="match status" value="1"/>
</dbReference>
<evidence type="ECO:0000256" key="8">
    <source>
        <dbReference type="ARBA" id="ARBA00022722"/>
    </source>
</evidence>
<dbReference type="GO" id="GO:0003677">
    <property type="term" value="F:DNA binding"/>
    <property type="evidence" value="ECO:0007669"/>
    <property type="project" value="UniProtKB-UniRule"/>
</dbReference>
<dbReference type="SMART" id="SM00474">
    <property type="entry name" value="35EXOc"/>
    <property type="match status" value="1"/>
</dbReference>
<comment type="subunit">
    <text evidence="2">Single-chain monomer with multiple functions.</text>
</comment>
<keyword evidence="5 17" id="KW-0808">Transferase</keyword>
<evidence type="ECO:0000256" key="15">
    <source>
        <dbReference type="ARBA" id="ARBA00049244"/>
    </source>
</evidence>
<evidence type="ECO:0000313" key="22">
    <source>
        <dbReference type="Proteomes" id="UP000388235"/>
    </source>
</evidence>
<protein>
    <recommendedName>
        <fullName evidence="4 16">DNA polymerase I</fullName>
        <ecNumber evidence="3 16">2.7.7.7</ecNumber>
    </recommendedName>
</protein>
<dbReference type="SMART" id="SM00475">
    <property type="entry name" value="53EXOc"/>
    <property type="match status" value="1"/>
</dbReference>
<evidence type="ECO:0000256" key="16">
    <source>
        <dbReference type="NCBIfam" id="TIGR00593"/>
    </source>
</evidence>
<keyword evidence="10 17" id="KW-0378">Hydrolase</keyword>
<comment type="similarity">
    <text evidence="1 17">Belongs to the DNA polymerase type-A family.</text>
</comment>
<dbReference type="Pfam" id="PF00476">
    <property type="entry name" value="DNA_pol_A"/>
    <property type="match status" value="1"/>
</dbReference>
<dbReference type="Pfam" id="PF01367">
    <property type="entry name" value="5_3_exonuc"/>
    <property type="match status" value="1"/>
</dbReference>